<dbReference type="PROSITE" id="PS51729">
    <property type="entry name" value="GNAT_YJDJ"/>
    <property type="match status" value="1"/>
</dbReference>
<dbReference type="InterPro" id="IPR016181">
    <property type="entry name" value="Acyl_CoA_acyltransferase"/>
</dbReference>
<evidence type="ECO:0000313" key="2">
    <source>
        <dbReference type="EMBL" id="MDR6168195.1"/>
    </source>
</evidence>
<feature type="domain" description="N-acetyltransferase" evidence="1">
    <location>
        <begin position="9"/>
        <end position="98"/>
    </location>
</feature>
<dbReference type="Proteomes" id="UP001260188">
    <property type="component" value="Unassembled WGS sequence"/>
</dbReference>
<reference evidence="2 3" key="1">
    <citation type="submission" date="2023-08" db="EMBL/GenBank/DDBJ databases">
        <title>Functional and genomic diversity of the sorghum phyllosphere microbiome.</title>
        <authorList>
            <person name="Shade A."/>
        </authorList>
    </citation>
    <scope>NUCLEOTIDE SEQUENCE [LARGE SCALE GENOMIC DNA]</scope>
    <source>
        <strain evidence="2 3">SORGH_AS_0919</strain>
    </source>
</reference>
<dbReference type="SUPFAM" id="SSF55729">
    <property type="entry name" value="Acyl-CoA N-acyltransferases (Nat)"/>
    <property type="match status" value="1"/>
</dbReference>
<sequence length="113" mass="12264">MTDETPTVIRNDEQDRYDLHVGDVAAGFAAFRHDDEGRLVFDHTEVDKAFGGRGLGKALAADALADVARRGETVVPECPFIVKFLRENEVPGLKIAWRDEDAVDAAAPAEPSA</sequence>
<evidence type="ECO:0000259" key="1">
    <source>
        <dbReference type="PROSITE" id="PS51729"/>
    </source>
</evidence>
<keyword evidence="3" id="KW-1185">Reference proteome</keyword>
<organism evidence="2 3">
    <name type="scientific">Microbacterium paludicola</name>
    <dbReference type="NCBI Taxonomy" id="300019"/>
    <lineage>
        <taxon>Bacteria</taxon>
        <taxon>Bacillati</taxon>
        <taxon>Actinomycetota</taxon>
        <taxon>Actinomycetes</taxon>
        <taxon>Micrococcales</taxon>
        <taxon>Microbacteriaceae</taxon>
        <taxon>Microbacterium</taxon>
    </lineage>
</organism>
<evidence type="ECO:0000313" key="3">
    <source>
        <dbReference type="Proteomes" id="UP001260188"/>
    </source>
</evidence>
<protein>
    <submittedName>
        <fullName evidence="2">GNAT family acetyltransferase</fullName>
    </submittedName>
</protein>
<dbReference type="PANTHER" id="PTHR31435:SF10">
    <property type="entry name" value="BSR4717 PROTEIN"/>
    <property type="match status" value="1"/>
</dbReference>
<dbReference type="Gene3D" id="3.40.630.30">
    <property type="match status" value="1"/>
</dbReference>
<dbReference type="InterPro" id="IPR045057">
    <property type="entry name" value="Gcn5-rel_NAT"/>
</dbReference>
<proteinExistence type="predicted"/>
<dbReference type="EMBL" id="JAVIZA010000001">
    <property type="protein sequence ID" value="MDR6168195.1"/>
    <property type="molecule type" value="Genomic_DNA"/>
</dbReference>
<dbReference type="RefSeq" id="WP_309667020.1">
    <property type="nucleotide sequence ID" value="NZ_JAVIZA010000001.1"/>
</dbReference>
<dbReference type="PANTHER" id="PTHR31435">
    <property type="entry name" value="PROTEIN NATD1"/>
    <property type="match status" value="1"/>
</dbReference>
<gene>
    <name evidence="2" type="ORF">QE367_002399</name>
</gene>
<dbReference type="Pfam" id="PF14542">
    <property type="entry name" value="Acetyltransf_CG"/>
    <property type="match status" value="1"/>
</dbReference>
<name>A0ABU1I399_9MICO</name>
<comment type="caution">
    <text evidence="2">The sequence shown here is derived from an EMBL/GenBank/DDBJ whole genome shotgun (WGS) entry which is preliminary data.</text>
</comment>
<dbReference type="InterPro" id="IPR031165">
    <property type="entry name" value="GNAT_YJDJ"/>
</dbReference>
<accession>A0ABU1I399</accession>